<comment type="caution">
    <text evidence="2">The sequence shown here is derived from an EMBL/GenBank/DDBJ whole genome shotgun (WGS) entry which is preliminary data.</text>
</comment>
<feature type="transmembrane region" description="Helical" evidence="1">
    <location>
        <begin position="85"/>
        <end position="109"/>
    </location>
</feature>
<dbReference type="EMBL" id="JQBA01000011">
    <property type="protein sequence ID" value="KRN44673.1"/>
    <property type="molecule type" value="Genomic_DNA"/>
</dbReference>
<gene>
    <name evidence="2" type="ORF">IV41_GL000240</name>
</gene>
<evidence type="ECO:0000256" key="1">
    <source>
        <dbReference type="SAM" id="Phobius"/>
    </source>
</evidence>
<evidence type="ECO:0008006" key="4">
    <source>
        <dbReference type="Google" id="ProtNLM"/>
    </source>
</evidence>
<evidence type="ECO:0000313" key="3">
    <source>
        <dbReference type="Proteomes" id="UP000051639"/>
    </source>
</evidence>
<dbReference type="AlphaFoldDB" id="A0A0R2GV23"/>
<sequence>MSQKTKGLFLIYEEEFFVIRLLLGACALIFLIEASYFATHRTKMYFGLPMKHPASVKTISQLWLVIMAAMTLLAGAATISLNLPLIFATLILGCVVELLMAISVSSLLLKP</sequence>
<name>A0A0R2GV23_9LACO</name>
<keyword evidence="1" id="KW-0472">Membrane</keyword>
<dbReference type="Proteomes" id="UP000051639">
    <property type="component" value="Unassembled WGS sequence"/>
</dbReference>
<feature type="transmembrane region" description="Helical" evidence="1">
    <location>
        <begin position="59"/>
        <end position="79"/>
    </location>
</feature>
<feature type="transmembrane region" description="Helical" evidence="1">
    <location>
        <begin position="17"/>
        <end position="38"/>
    </location>
</feature>
<organism evidence="2 3">
    <name type="scientific">Limosilactobacillus ingluviei</name>
    <dbReference type="NCBI Taxonomy" id="148604"/>
    <lineage>
        <taxon>Bacteria</taxon>
        <taxon>Bacillati</taxon>
        <taxon>Bacillota</taxon>
        <taxon>Bacilli</taxon>
        <taxon>Lactobacillales</taxon>
        <taxon>Lactobacillaceae</taxon>
        <taxon>Limosilactobacillus</taxon>
    </lineage>
</organism>
<proteinExistence type="predicted"/>
<keyword evidence="1" id="KW-1133">Transmembrane helix</keyword>
<reference evidence="2 3" key="1">
    <citation type="journal article" date="2015" name="Genome Announc.">
        <title>Expanding the biotechnology potential of lactobacilli through comparative genomics of 213 strains and associated genera.</title>
        <authorList>
            <person name="Sun Z."/>
            <person name="Harris H.M."/>
            <person name="McCann A."/>
            <person name="Guo C."/>
            <person name="Argimon S."/>
            <person name="Zhang W."/>
            <person name="Yang X."/>
            <person name="Jeffery I.B."/>
            <person name="Cooney J.C."/>
            <person name="Kagawa T.F."/>
            <person name="Liu W."/>
            <person name="Song Y."/>
            <person name="Salvetti E."/>
            <person name="Wrobel A."/>
            <person name="Rasinkangas P."/>
            <person name="Parkhill J."/>
            <person name="Rea M.C."/>
            <person name="O'Sullivan O."/>
            <person name="Ritari J."/>
            <person name="Douillard F.P."/>
            <person name="Paul Ross R."/>
            <person name="Yang R."/>
            <person name="Briner A.E."/>
            <person name="Felis G.E."/>
            <person name="de Vos W.M."/>
            <person name="Barrangou R."/>
            <person name="Klaenhammer T.R."/>
            <person name="Caufield P.W."/>
            <person name="Cui Y."/>
            <person name="Zhang H."/>
            <person name="O'Toole P.W."/>
        </authorList>
    </citation>
    <scope>NUCLEOTIDE SEQUENCE [LARGE SCALE GENOMIC DNA]</scope>
    <source>
        <strain evidence="2 3">DSM 14792</strain>
    </source>
</reference>
<accession>A0A0R2GV23</accession>
<protein>
    <recommendedName>
        <fullName evidence="4">Integral membrane protein</fullName>
    </recommendedName>
</protein>
<keyword evidence="3" id="KW-1185">Reference proteome</keyword>
<evidence type="ECO:0000313" key="2">
    <source>
        <dbReference type="EMBL" id="KRN44673.1"/>
    </source>
</evidence>
<keyword evidence="1" id="KW-0812">Transmembrane</keyword>
<dbReference type="PATRIC" id="fig|148604.4.peg.243"/>